<keyword evidence="2" id="KW-1185">Reference proteome</keyword>
<organism evidence="1 2">
    <name type="scientific">Amazona aestiva</name>
    <name type="common">Blue-fronted Amazon parrot</name>
    <dbReference type="NCBI Taxonomy" id="12930"/>
    <lineage>
        <taxon>Eukaryota</taxon>
        <taxon>Metazoa</taxon>
        <taxon>Chordata</taxon>
        <taxon>Craniata</taxon>
        <taxon>Vertebrata</taxon>
        <taxon>Euteleostomi</taxon>
        <taxon>Archelosauria</taxon>
        <taxon>Archosauria</taxon>
        <taxon>Dinosauria</taxon>
        <taxon>Saurischia</taxon>
        <taxon>Theropoda</taxon>
        <taxon>Coelurosauria</taxon>
        <taxon>Aves</taxon>
        <taxon>Neognathae</taxon>
        <taxon>Neoaves</taxon>
        <taxon>Telluraves</taxon>
        <taxon>Australaves</taxon>
        <taxon>Psittaciformes</taxon>
        <taxon>Psittacidae</taxon>
        <taxon>Amazona</taxon>
    </lineage>
</organism>
<protein>
    <submittedName>
        <fullName evidence="1">Uncharacterized protein</fullName>
    </submittedName>
</protein>
<proteinExistence type="predicted"/>
<reference evidence="1 2" key="1">
    <citation type="submission" date="2015-10" db="EMBL/GenBank/DDBJ databases">
        <authorList>
            <person name="Gilbert D.G."/>
        </authorList>
    </citation>
    <scope>NUCLEOTIDE SEQUENCE [LARGE SCALE GENOMIC DNA]</scope>
    <source>
        <strain evidence="1">FVVF132</strain>
    </source>
</reference>
<comment type="caution">
    <text evidence="1">The sequence shown here is derived from an EMBL/GenBank/DDBJ whole genome shotgun (WGS) entry which is preliminary data.</text>
</comment>
<dbReference type="Proteomes" id="UP000051836">
    <property type="component" value="Unassembled WGS sequence"/>
</dbReference>
<evidence type="ECO:0000313" key="2">
    <source>
        <dbReference type="Proteomes" id="UP000051836"/>
    </source>
</evidence>
<evidence type="ECO:0000313" key="1">
    <source>
        <dbReference type="EMBL" id="KQK85550.1"/>
    </source>
</evidence>
<sequence length="135" mass="15570">MLGFVSNYRDKEMAKISIAGELARPSLVVVTDMTTILKWSDEEEDDEEITTRGPKAHYHILVRMQEEVSGRQDNHSLVDAWMRHAQRSDPCVSRCSNKEYLLVNFNFVGEFLEISPNQKEINFRTLSLLSSNFES</sequence>
<dbReference type="AlphaFoldDB" id="A0A0Q3TYK1"/>
<gene>
    <name evidence="1" type="ORF">AAES_39067</name>
</gene>
<accession>A0A0Q3TYK1</accession>
<name>A0A0Q3TYK1_AMAAE</name>
<dbReference type="EMBL" id="LMAW01000754">
    <property type="protein sequence ID" value="KQK85550.1"/>
    <property type="molecule type" value="Genomic_DNA"/>
</dbReference>